<dbReference type="Proteomes" id="UP000288805">
    <property type="component" value="Unassembled WGS sequence"/>
</dbReference>
<dbReference type="InterPro" id="IPR013103">
    <property type="entry name" value="RVT_2"/>
</dbReference>
<feature type="domain" description="Reverse transcriptase Ty1/copia-type" evidence="1">
    <location>
        <begin position="20"/>
        <end position="138"/>
    </location>
</feature>
<accession>A0A438DPK4</accession>
<dbReference type="PANTHER" id="PTHR11439:SF470">
    <property type="entry name" value="CYSTEINE-RICH RLK (RECEPTOR-LIKE PROTEIN KINASE) 8"/>
    <property type="match status" value="1"/>
</dbReference>
<dbReference type="EMBL" id="QGNW01001540">
    <property type="protein sequence ID" value="RVW37339.1"/>
    <property type="molecule type" value="Genomic_DNA"/>
</dbReference>
<name>A0A438DPK4_VITVI</name>
<dbReference type="InterPro" id="IPR043502">
    <property type="entry name" value="DNA/RNA_pol_sf"/>
</dbReference>
<dbReference type="CDD" id="cd09272">
    <property type="entry name" value="RNase_HI_RT_Ty1"/>
    <property type="match status" value="1"/>
</dbReference>
<dbReference type="PANTHER" id="PTHR11439">
    <property type="entry name" value="GAG-POL-RELATED RETROTRANSPOSON"/>
    <property type="match status" value="1"/>
</dbReference>
<dbReference type="SUPFAM" id="SSF56672">
    <property type="entry name" value="DNA/RNA polymerases"/>
    <property type="match status" value="1"/>
</dbReference>
<reference evidence="2 3" key="1">
    <citation type="journal article" date="2018" name="PLoS Genet.">
        <title>Population sequencing reveals clonal diversity and ancestral inbreeding in the grapevine cultivar Chardonnay.</title>
        <authorList>
            <person name="Roach M.J."/>
            <person name="Johnson D.L."/>
            <person name="Bohlmann J."/>
            <person name="van Vuuren H.J."/>
            <person name="Jones S.J."/>
            <person name="Pretorius I.S."/>
            <person name="Schmidt S.A."/>
            <person name="Borneman A.R."/>
        </authorList>
    </citation>
    <scope>NUCLEOTIDE SEQUENCE [LARGE SCALE GENOMIC DNA]</scope>
    <source>
        <strain evidence="3">cv. Chardonnay</strain>
        <tissue evidence="2">Leaf</tissue>
    </source>
</reference>
<gene>
    <name evidence="2" type="primary">RE2_528</name>
    <name evidence="2" type="ORF">CK203_087688</name>
</gene>
<dbReference type="AlphaFoldDB" id="A0A438DPK4"/>
<evidence type="ECO:0000259" key="1">
    <source>
        <dbReference type="Pfam" id="PF07727"/>
    </source>
</evidence>
<evidence type="ECO:0000313" key="3">
    <source>
        <dbReference type="Proteomes" id="UP000288805"/>
    </source>
</evidence>
<sequence length="337" mass="38156">MQAAKGWELHQMDDIMPSCTAPRCWFAKLAAALTGYGFKQSYSDYSLFIYEAQHTQLHLLVYVNDLIISENDGTVVQQFKDYLSRCFHMKDLAKLKYFLGIEVARNSDGIFLCQCKYTLDIISEAGLLGAKPTGTPLEQNHKLALAANSDLRDPGQYRRLFMQQPKDEHWEAALRVVRYLKGNPGQGILLRSDCDLKLYAYCDSDWASCPLTRQSLTGYFIISGNSPISWKIKKQHTVSRSSAEAEYRSMATTTCELKWLKGLLSTLGVMHSDPTHLYCDSQAALHIVANPIFHERTKHIEVDCHFVCDEIQNGAIHTKYVHTSMQLANIFTKALGK</sequence>
<protein>
    <submittedName>
        <fullName evidence="2">Retrovirus-related Pol polyprotein from transposon RE2</fullName>
    </submittedName>
</protein>
<proteinExistence type="predicted"/>
<evidence type="ECO:0000313" key="2">
    <source>
        <dbReference type="EMBL" id="RVW37339.1"/>
    </source>
</evidence>
<dbReference type="Pfam" id="PF07727">
    <property type="entry name" value="RVT_2"/>
    <property type="match status" value="1"/>
</dbReference>
<comment type="caution">
    <text evidence="2">The sequence shown here is derived from an EMBL/GenBank/DDBJ whole genome shotgun (WGS) entry which is preliminary data.</text>
</comment>
<organism evidence="2 3">
    <name type="scientific">Vitis vinifera</name>
    <name type="common">Grape</name>
    <dbReference type="NCBI Taxonomy" id="29760"/>
    <lineage>
        <taxon>Eukaryota</taxon>
        <taxon>Viridiplantae</taxon>
        <taxon>Streptophyta</taxon>
        <taxon>Embryophyta</taxon>
        <taxon>Tracheophyta</taxon>
        <taxon>Spermatophyta</taxon>
        <taxon>Magnoliopsida</taxon>
        <taxon>eudicotyledons</taxon>
        <taxon>Gunneridae</taxon>
        <taxon>Pentapetalae</taxon>
        <taxon>rosids</taxon>
        <taxon>Vitales</taxon>
        <taxon>Vitaceae</taxon>
        <taxon>Viteae</taxon>
        <taxon>Vitis</taxon>
    </lineage>
</organism>